<keyword evidence="4" id="KW-1185">Reference proteome</keyword>
<feature type="region of interest" description="Disordered" evidence="1">
    <location>
        <begin position="66"/>
        <end position="116"/>
    </location>
</feature>
<feature type="chain" id="PRO_5012584588" description="Filamentous hemagglutinin" evidence="2">
    <location>
        <begin position="23"/>
        <end position="116"/>
    </location>
</feature>
<sequence length="116" mass="11607">MLKKSFALAVLAAFAIAPAAFAGDQVQGNQTNTSIGASNSGVGNVTGITNSTDVFQNQSKYGSPFYGSGTGNQVQGNGTSTGIGAGNNGYGNVTGITNGTNVNQNQNSGSTPYFPF</sequence>
<comment type="caution">
    <text evidence="3">The sequence shown here is derived from an EMBL/GenBank/DDBJ whole genome shotgun (WGS) entry which is preliminary data.</text>
</comment>
<organism evidence="3 4">
    <name type="scientific">Brunnivagina elsteri CCALA 953</name>
    <dbReference type="NCBI Taxonomy" id="987040"/>
    <lineage>
        <taxon>Bacteria</taxon>
        <taxon>Bacillati</taxon>
        <taxon>Cyanobacteriota</taxon>
        <taxon>Cyanophyceae</taxon>
        <taxon>Nostocales</taxon>
        <taxon>Calotrichaceae</taxon>
        <taxon>Brunnivagina</taxon>
    </lineage>
</organism>
<dbReference type="EMBL" id="NTFS01000043">
    <property type="protein sequence ID" value="PAX59631.1"/>
    <property type="molecule type" value="Genomic_DNA"/>
</dbReference>
<accession>A0A2A2TM99</accession>
<dbReference type="Proteomes" id="UP000218238">
    <property type="component" value="Unassembled WGS sequence"/>
</dbReference>
<evidence type="ECO:0008006" key="5">
    <source>
        <dbReference type="Google" id="ProtNLM"/>
    </source>
</evidence>
<dbReference type="RefSeq" id="WP_095720846.1">
    <property type="nucleotide sequence ID" value="NZ_NTFS01000043.1"/>
</dbReference>
<feature type="compositionally biased region" description="Gly residues" evidence="1">
    <location>
        <begin position="79"/>
        <end position="89"/>
    </location>
</feature>
<evidence type="ECO:0000313" key="4">
    <source>
        <dbReference type="Proteomes" id="UP000218238"/>
    </source>
</evidence>
<protein>
    <recommendedName>
        <fullName evidence="5">Filamentous hemagglutinin</fullName>
    </recommendedName>
</protein>
<gene>
    <name evidence="3" type="ORF">CK510_06105</name>
</gene>
<feature type="compositionally biased region" description="Low complexity" evidence="1">
    <location>
        <begin position="90"/>
        <end position="116"/>
    </location>
</feature>
<reference evidence="3 4" key="1">
    <citation type="submission" date="2017-08" db="EMBL/GenBank/DDBJ databases">
        <title>Draft genome sequence of filamentous cyanobacterium Calothrix elsteri CCALA 953.</title>
        <authorList>
            <person name="Gagunashvili A.N."/>
            <person name="Elster J."/>
            <person name="Andresson O.S."/>
        </authorList>
    </citation>
    <scope>NUCLEOTIDE SEQUENCE [LARGE SCALE GENOMIC DNA]</scope>
    <source>
        <strain evidence="3 4">CCALA 953</strain>
    </source>
</reference>
<name>A0A2A2TM99_9CYAN</name>
<dbReference type="AlphaFoldDB" id="A0A2A2TM99"/>
<proteinExistence type="predicted"/>
<evidence type="ECO:0000313" key="3">
    <source>
        <dbReference type="EMBL" id="PAX59631.1"/>
    </source>
</evidence>
<keyword evidence="2" id="KW-0732">Signal</keyword>
<feature type="signal peptide" evidence="2">
    <location>
        <begin position="1"/>
        <end position="22"/>
    </location>
</feature>
<evidence type="ECO:0000256" key="2">
    <source>
        <dbReference type="SAM" id="SignalP"/>
    </source>
</evidence>
<evidence type="ECO:0000256" key="1">
    <source>
        <dbReference type="SAM" id="MobiDB-lite"/>
    </source>
</evidence>